<dbReference type="Pfam" id="PF00201">
    <property type="entry name" value="UDPGT"/>
    <property type="match status" value="1"/>
</dbReference>
<dbReference type="VEuPathDB" id="VectorBase:PPAPM1_009116"/>
<reference evidence="4" key="1">
    <citation type="submission" date="2022-08" db="UniProtKB">
        <authorList>
            <consortium name="EnsemblMetazoa"/>
        </authorList>
    </citation>
    <scope>IDENTIFICATION</scope>
    <source>
        <strain evidence="4">Israel</strain>
    </source>
</reference>
<dbReference type="InterPro" id="IPR002213">
    <property type="entry name" value="UDP_glucos_trans"/>
</dbReference>
<dbReference type="EMBL" id="AJVK01028270">
    <property type="status" value="NOT_ANNOTATED_CDS"/>
    <property type="molecule type" value="Genomic_DNA"/>
</dbReference>
<dbReference type="AlphaFoldDB" id="A0A1B0D9I6"/>
<evidence type="ECO:0000256" key="1">
    <source>
        <dbReference type="ARBA" id="ARBA00009995"/>
    </source>
</evidence>
<protein>
    <recommendedName>
        <fullName evidence="6">UDP-glycosyltransferases domain-containing protein</fullName>
    </recommendedName>
</protein>
<dbReference type="EnsemblMetazoa" id="PPAI004298-RA">
    <property type="protein sequence ID" value="PPAI004298-PA"/>
    <property type="gene ID" value="PPAI004298"/>
</dbReference>
<dbReference type="SUPFAM" id="SSF53756">
    <property type="entry name" value="UDP-Glycosyltransferase/glycogen phosphorylase"/>
    <property type="match status" value="1"/>
</dbReference>
<comment type="similarity">
    <text evidence="1">Belongs to the UDP-glycosyltransferase family.</text>
</comment>
<dbReference type="Gene3D" id="3.40.50.2000">
    <property type="entry name" value="Glycogen Phosphorylase B"/>
    <property type="match status" value="1"/>
</dbReference>
<keyword evidence="5" id="KW-1185">Reference proteome</keyword>
<evidence type="ECO:0000313" key="4">
    <source>
        <dbReference type="EnsemblMetazoa" id="PPAI004298-PA"/>
    </source>
</evidence>
<proteinExistence type="inferred from homology"/>
<evidence type="ECO:0008006" key="6">
    <source>
        <dbReference type="Google" id="ProtNLM"/>
    </source>
</evidence>
<evidence type="ECO:0000256" key="2">
    <source>
        <dbReference type="ARBA" id="ARBA00022676"/>
    </source>
</evidence>
<dbReference type="VEuPathDB" id="VectorBase:PPAI004298"/>
<accession>A0A1B0D9I6</accession>
<dbReference type="GO" id="GO:0008194">
    <property type="term" value="F:UDP-glycosyltransferase activity"/>
    <property type="evidence" value="ECO:0007669"/>
    <property type="project" value="InterPro"/>
</dbReference>
<keyword evidence="2" id="KW-0328">Glycosyltransferase</keyword>
<name>A0A1B0D9I6_PHLPP</name>
<dbReference type="PANTHER" id="PTHR48043:SF159">
    <property type="entry name" value="EG:EG0003.4 PROTEIN-RELATED"/>
    <property type="match status" value="1"/>
</dbReference>
<evidence type="ECO:0000313" key="5">
    <source>
        <dbReference type="Proteomes" id="UP000092462"/>
    </source>
</evidence>
<keyword evidence="3" id="KW-0808">Transferase</keyword>
<sequence>MVKNTKNPWYMITRMIERLKMYYDITNRTMSNPEFKQIMDNESFDLVILGLFSNQFIGLGYHFKCPVIIISHIKPIYSSSELVGNPLGIAATSNTFNSYGRPMSFLQRVKNMLITCSEILIINVFRYIDKMYYDSNFPPNKYPSFDEALRNISLVFLYLNIKLFVSHGGIASITEALYFAVPLITIPFFGDQLSNVEVVLAEGWAYKLNFDDLTQESFSVAVEEVLTNPQYRNIAQEKSRLYRDRPMSALQTAAYWIEYVIRHKGAVHMQSHAVHLNFWQNNSIDVIAFLVLAIFLIYKFSIAITKFLWKQLKKKLFARKQKQM</sequence>
<dbReference type="PANTHER" id="PTHR48043">
    <property type="entry name" value="EG:EG0003.4 PROTEIN-RELATED"/>
    <property type="match status" value="1"/>
</dbReference>
<dbReference type="Proteomes" id="UP000092462">
    <property type="component" value="Unassembled WGS sequence"/>
</dbReference>
<dbReference type="InterPro" id="IPR050271">
    <property type="entry name" value="UDP-glycosyltransferase"/>
</dbReference>
<organism evidence="4 5">
    <name type="scientific">Phlebotomus papatasi</name>
    <name type="common">Sandfly</name>
    <dbReference type="NCBI Taxonomy" id="29031"/>
    <lineage>
        <taxon>Eukaryota</taxon>
        <taxon>Metazoa</taxon>
        <taxon>Ecdysozoa</taxon>
        <taxon>Arthropoda</taxon>
        <taxon>Hexapoda</taxon>
        <taxon>Insecta</taxon>
        <taxon>Pterygota</taxon>
        <taxon>Neoptera</taxon>
        <taxon>Endopterygota</taxon>
        <taxon>Diptera</taxon>
        <taxon>Nematocera</taxon>
        <taxon>Psychodoidea</taxon>
        <taxon>Psychodidae</taxon>
        <taxon>Phlebotomus</taxon>
        <taxon>Phlebotomus</taxon>
    </lineage>
</organism>
<evidence type="ECO:0000256" key="3">
    <source>
        <dbReference type="ARBA" id="ARBA00022679"/>
    </source>
</evidence>